<keyword evidence="4" id="KW-1185">Reference proteome</keyword>
<accession>A0A1X0Y388</accession>
<proteinExistence type="predicted"/>
<dbReference type="InterPro" id="IPR014756">
    <property type="entry name" value="Ig_E-set"/>
</dbReference>
<evidence type="ECO:0000313" key="3">
    <source>
        <dbReference type="EMBL" id="ORJ59534.1"/>
    </source>
</evidence>
<dbReference type="Pfam" id="PF01833">
    <property type="entry name" value="TIG"/>
    <property type="match status" value="2"/>
</dbReference>
<dbReference type="EMBL" id="NAAD01000011">
    <property type="protein sequence ID" value="ORJ59534.1"/>
    <property type="molecule type" value="Genomic_DNA"/>
</dbReference>
<dbReference type="Proteomes" id="UP000193136">
    <property type="component" value="Unassembled WGS sequence"/>
</dbReference>
<sequence>MKNAMIRIILLLLFSLGPAVSGQALDITSVQPSTTSPGERVTLTGGPFSQRTLVMLGNSMLTPATLQNGRLSVRIPEGLAPGDYVIFVTEGNTTSQQAFILHLVEKRPLIKGISPAKIDNCQASDNGTELQITGSGFAKGAKILLDGAAVATERSESGSLSATLPPLAAGNHRVQVVNPAGDTSIPFNITVSDQPTIDDISVGDDLVNAYQLIISGRNFSPRSKLLVNGKPISAYGRFHPRDKDNVEYIDCNTLRYTRYQVSGQLQRVRFRIQNPSGRQSNIYEATIR</sequence>
<protein>
    <recommendedName>
        <fullName evidence="2">IPT/TIG domain-containing protein</fullName>
    </recommendedName>
</protein>
<evidence type="ECO:0000256" key="1">
    <source>
        <dbReference type="SAM" id="SignalP"/>
    </source>
</evidence>
<dbReference type="STRING" id="1969733.B5V00_09620"/>
<dbReference type="InterPro" id="IPR013783">
    <property type="entry name" value="Ig-like_fold"/>
</dbReference>
<feature type="signal peptide" evidence="1">
    <location>
        <begin position="1"/>
        <end position="24"/>
    </location>
</feature>
<feature type="domain" description="IPT/TIG" evidence="2">
    <location>
        <begin position="27"/>
        <end position="96"/>
    </location>
</feature>
<reference evidence="3 4" key="1">
    <citation type="submission" date="2017-03" db="EMBL/GenBank/DDBJ databases">
        <title>Genome sequence of Geothermobacter sp. EPR-M, Deep-Sea Iron Reducer.</title>
        <authorList>
            <person name="Tully B."/>
            <person name="Savalia P."/>
            <person name="Abuyen K."/>
            <person name="Baughan C."/>
            <person name="Romero E."/>
            <person name="Ronkowski C."/>
            <person name="Torres B."/>
            <person name="Tremblay J."/>
            <person name="Trujillo A."/>
            <person name="Tyler M."/>
            <person name="Perez-Rodriguez I."/>
            <person name="Amend J."/>
        </authorList>
    </citation>
    <scope>NUCLEOTIDE SEQUENCE [LARGE SCALE GENOMIC DNA]</scope>
    <source>
        <strain evidence="3 4">EPR-M</strain>
    </source>
</reference>
<keyword evidence="1" id="KW-0732">Signal</keyword>
<feature type="chain" id="PRO_5013366748" description="IPT/TIG domain-containing protein" evidence="1">
    <location>
        <begin position="25"/>
        <end position="288"/>
    </location>
</feature>
<dbReference type="OrthoDB" id="5401363at2"/>
<comment type="caution">
    <text evidence="3">The sequence shown here is derived from an EMBL/GenBank/DDBJ whole genome shotgun (WGS) entry which is preliminary data.</text>
</comment>
<dbReference type="SUPFAM" id="SSF81296">
    <property type="entry name" value="E set domains"/>
    <property type="match status" value="2"/>
</dbReference>
<evidence type="ECO:0000313" key="4">
    <source>
        <dbReference type="Proteomes" id="UP000193136"/>
    </source>
</evidence>
<dbReference type="InterPro" id="IPR002909">
    <property type="entry name" value="IPT_dom"/>
</dbReference>
<dbReference type="AlphaFoldDB" id="A0A1X0Y388"/>
<dbReference type="Gene3D" id="2.60.40.10">
    <property type="entry name" value="Immunoglobulins"/>
    <property type="match status" value="2"/>
</dbReference>
<organism evidence="3 4">
    <name type="scientific">Geothermobacter hydrogeniphilus</name>
    <dbReference type="NCBI Taxonomy" id="1969733"/>
    <lineage>
        <taxon>Bacteria</taxon>
        <taxon>Pseudomonadati</taxon>
        <taxon>Thermodesulfobacteriota</taxon>
        <taxon>Desulfuromonadia</taxon>
        <taxon>Desulfuromonadales</taxon>
        <taxon>Geothermobacteraceae</taxon>
        <taxon>Geothermobacter</taxon>
    </lineage>
</organism>
<feature type="domain" description="IPT/TIG" evidence="2">
    <location>
        <begin position="108"/>
        <end position="183"/>
    </location>
</feature>
<gene>
    <name evidence="3" type="ORF">B5V00_09620</name>
</gene>
<evidence type="ECO:0000259" key="2">
    <source>
        <dbReference type="Pfam" id="PF01833"/>
    </source>
</evidence>
<name>A0A1X0Y388_9BACT</name>